<dbReference type="GO" id="GO:0009791">
    <property type="term" value="P:post-embryonic development"/>
    <property type="evidence" value="ECO:0007669"/>
    <property type="project" value="UniProtKB-ARBA"/>
</dbReference>
<proteinExistence type="predicted"/>
<keyword evidence="14" id="KW-1185">Reference proteome</keyword>
<keyword evidence="8" id="KW-0539">Nucleus</keyword>
<dbReference type="Gene3D" id="3.30.160.60">
    <property type="entry name" value="Classic Zinc Finger"/>
    <property type="match status" value="4"/>
</dbReference>
<evidence type="ECO:0000256" key="5">
    <source>
        <dbReference type="ARBA" id="ARBA00022833"/>
    </source>
</evidence>
<feature type="compositionally biased region" description="Acidic residues" evidence="10">
    <location>
        <begin position="539"/>
        <end position="559"/>
    </location>
</feature>
<dbReference type="Gene3D" id="1.10.10.1070">
    <property type="entry name" value="Zinc finger, BED domain-containing"/>
    <property type="match status" value="1"/>
</dbReference>
<dbReference type="SUPFAM" id="SSF57667">
    <property type="entry name" value="beta-beta-alpha zinc fingers"/>
    <property type="match status" value="4"/>
</dbReference>
<evidence type="ECO:0008006" key="15">
    <source>
        <dbReference type="Google" id="ProtNLM"/>
    </source>
</evidence>
<dbReference type="PANTHER" id="PTHR46481:SF10">
    <property type="entry name" value="ZINC FINGER BED DOMAIN-CONTAINING PROTEIN 39"/>
    <property type="match status" value="1"/>
</dbReference>
<feature type="domain" description="C2H2-type" evidence="11">
    <location>
        <begin position="711"/>
        <end position="738"/>
    </location>
</feature>
<dbReference type="PROSITE" id="PS50157">
    <property type="entry name" value="ZINC_FINGER_C2H2_2"/>
    <property type="match status" value="5"/>
</dbReference>
<evidence type="ECO:0000256" key="9">
    <source>
        <dbReference type="PROSITE-ProRule" id="PRU00042"/>
    </source>
</evidence>
<feature type="compositionally biased region" description="Acidic residues" evidence="10">
    <location>
        <begin position="567"/>
        <end position="577"/>
    </location>
</feature>
<dbReference type="PANTHER" id="PTHR46481">
    <property type="entry name" value="ZINC FINGER BED DOMAIN-CONTAINING PROTEIN 4"/>
    <property type="match status" value="1"/>
</dbReference>
<dbReference type="InterPro" id="IPR003656">
    <property type="entry name" value="Znf_BED"/>
</dbReference>
<keyword evidence="6" id="KW-0805">Transcription regulation</keyword>
<evidence type="ECO:0000313" key="13">
    <source>
        <dbReference type="EMBL" id="KAJ4926451.1"/>
    </source>
</evidence>
<dbReference type="InterPro" id="IPR052035">
    <property type="entry name" value="ZnF_BED_domain_contain"/>
</dbReference>
<dbReference type="Proteomes" id="UP001219934">
    <property type="component" value="Unassembled WGS sequence"/>
</dbReference>
<dbReference type="SUPFAM" id="SSF53098">
    <property type="entry name" value="Ribonuclease H-like"/>
    <property type="match status" value="1"/>
</dbReference>
<feature type="compositionally biased region" description="Basic and acidic residues" evidence="10">
    <location>
        <begin position="776"/>
        <end position="788"/>
    </location>
</feature>
<dbReference type="GO" id="GO:0008270">
    <property type="term" value="F:zinc ion binding"/>
    <property type="evidence" value="ECO:0007669"/>
    <property type="project" value="UniProtKB-KW"/>
</dbReference>
<evidence type="ECO:0000256" key="6">
    <source>
        <dbReference type="ARBA" id="ARBA00023015"/>
    </source>
</evidence>
<dbReference type="InterPro" id="IPR036236">
    <property type="entry name" value="Znf_C2H2_sf"/>
</dbReference>
<dbReference type="GO" id="GO:0005634">
    <property type="term" value="C:nucleus"/>
    <property type="evidence" value="ECO:0007669"/>
    <property type="project" value="UniProtKB-SubCell"/>
</dbReference>
<evidence type="ECO:0000256" key="8">
    <source>
        <dbReference type="ARBA" id="ARBA00023242"/>
    </source>
</evidence>
<feature type="domain" description="C2H2-type" evidence="11">
    <location>
        <begin position="649"/>
        <end position="676"/>
    </location>
</feature>
<feature type="region of interest" description="Disordered" evidence="10">
    <location>
        <begin position="70"/>
        <end position="106"/>
    </location>
</feature>
<dbReference type="Pfam" id="PF00096">
    <property type="entry name" value="zf-C2H2"/>
    <property type="match status" value="3"/>
</dbReference>
<dbReference type="AlphaFoldDB" id="A0AAD6AKQ7"/>
<keyword evidence="3" id="KW-0677">Repeat</keyword>
<keyword evidence="7" id="KW-0804">Transcription</keyword>
<dbReference type="SMART" id="SM00614">
    <property type="entry name" value="ZnF_BED"/>
    <property type="match status" value="1"/>
</dbReference>
<dbReference type="InterPro" id="IPR013087">
    <property type="entry name" value="Znf_C2H2_type"/>
</dbReference>
<evidence type="ECO:0000313" key="14">
    <source>
        <dbReference type="Proteomes" id="UP001219934"/>
    </source>
</evidence>
<evidence type="ECO:0000256" key="2">
    <source>
        <dbReference type="ARBA" id="ARBA00022723"/>
    </source>
</evidence>
<feature type="region of interest" description="Disordered" evidence="10">
    <location>
        <begin position="517"/>
        <end position="594"/>
    </location>
</feature>
<feature type="compositionally biased region" description="Low complexity" evidence="10">
    <location>
        <begin position="70"/>
        <end position="99"/>
    </location>
</feature>
<dbReference type="PROSITE" id="PS00028">
    <property type="entry name" value="ZINC_FINGER_C2H2_1"/>
    <property type="match status" value="4"/>
</dbReference>
<dbReference type="SUPFAM" id="SSF140996">
    <property type="entry name" value="Hermes dimerisation domain"/>
    <property type="match status" value="1"/>
</dbReference>
<evidence type="ECO:0000259" key="11">
    <source>
        <dbReference type="PROSITE" id="PS50157"/>
    </source>
</evidence>
<evidence type="ECO:0000259" key="12">
    <source>
        <dbReference type="PROSITE" id="PS50808"/>
    </source>
</evidence>
<comment type="subcellular location">
    <subcellularLocation>
        <location evidence="1">Nucleus</location>
    </subcellularLocation>
</comment>
<keyword evidence="2" id="KW-0479">Metal-binding</keyword>
<dbReference type="GO" id="GO:0003677">
    <property type="term" value="F:DNA binding"/>
    <property type="evidence" value="ECO:0007669"/>
    <property type="project" value="InterPro"/>
</dbReference>
<feature type="domain" description="C2H2-type" evidence="11">
    <location>
        <begin position="739"/>
        <end position="766"/>
    </location>
</feature>
<keyword evidence="4 9" id="KW-0863">Zinc-finger</keyword>
<evidence type="ECO:0000256" key="7">
    <source>
        <dbReference type="ARBA" id="ARBA00023163"/>
    </source>
</evidence>
<dbReference type="Pfam" id="PF02892">
    <property type="entry name" value="zf-BED"/>
    <property type="match status" value="1"/>
</dbReference>
<dbReference type="PROSITE" id="PS50808">
    <property type="entry name" value="ZF_BED"/>
    <property type="match status" value="1"/>
</dbReference>
<protein>
    <recommendedName>
        <fullName evidence="15">Zinc finger BED domain-containing protein 1-like</fullName>
    </recommendedName>
</protein>
<gene>
    <name evidence="13" type="ORF">JOQ06_008624</name>
</gene>
<feature type="domain" description="C2H2-type" evidence="11">
    <location>
        <begin position="595"/>
        <end position="622"/>
    </location>
</feature>
<evidence type="ECO:0000256" key="1">
    <source>
        <dbReference type="ARBA" id="ARBA00004123"/>
    </source>
</evidence>
<organism evidence="13 14">
    <name type="scientific">Pogonophryne albipinna</name>
    <dbReference type="NCBI Taxonomy" id="1090488"/>
    <lineage>
        <taxon>Eukaryota</taxon>
        <taxon>Metazoa</taxon>
        <taxon>Chordata</taxon>
        <taxon>Craniata</taxon>
        <taxon>Vertebrata</taxon>
        <taxon>Euteleostomi</taxon>
        <taxon>Actinopterygii</taxon>
        <taxon>Neopterygii</taxon>
        <taxon>Teleostei</taxon>
        <taxon>Neoteleostei</taxon>
        <taxon>Acanthomorphata</taxon>
        <taxon>Eupercaria</taxon>
        <taxon>Perciformes</taxon>
        <taxon>Notothenioidei</taxon>
        <taxon>Pogonophryne</taxon>
    </lineage>
</organism>
<evidence type="ECO:0000256" key="3">
    <source>
        <dbReference type="ARBA" id="ARBA00022737"/>
    </source>
</evidence>
<dbReference type="FunFam" id="3.30.160.60:FF:000478">
    <property type="entry name" value="Zinc finger protein 133"/>
    <property type="match status" value="1"/>
</dbReference>
<reference evidence="13" key="1">
    <citation type="submission" date="2022-11" db="EMBL/GenBank/DDBJ databases">
        <title>Chromosome-level genome of Pogonophryne albipinna.</title>
        <authorList>
            <person name="Jo E."/>
        </authorList>
    </citation>
    <scope>NUCLEOTIDE SEQUENCE</scope>
    <source>
        <strain evidence="13">SGF0006</strain>
        <tissue evidence="13">Muscle</tissue>
    </source>
</reference>
<name>A0AAD6AKQ7_9TELE</name>
<feature type="domain" description="BED-type" evidence="12">
    <location>
        <begin position="4"/>
        <end position="55"/>
    </location>
</feature>
<dbReference type="SMART" id="SM00355">
    <property type="entry name" value="ZnF_C2H2"/>
    <property type="match status" value="7"/>
</dbReference>
<dbReference type="FunFam" id="3.30.160.60:FF:000624">
    <property type="entry name" value="zinc finger protein 697"/>
    <property type="match status" value="1"/>
</dbReference>
<dbReference type="InterPro" id="IPR012337">
    <property type="entry name" value="RNaseH-like_sf"/>
</dbReference>
<evidence type="ECO:0000256" key="10">
    <source>
        <dbReference type="SAM" id="MobiDB-lite"/>
    </source>
</evidence>
<dbReference type="EMBL" id="JAPTMU010000020">
    <property type="protein sequence ID" value="KAJ4926451.1"/>
    <property type="molecule type" value="Genomic_DNA"/>
</dbReference>
<feature type="domain" description="C2H2-type" evidence="11">
    <location>
        <begin position="621"/>
        <end position="648"/>
    </location>
</feature>
<comment type="caution">
    <text evidence="13">The sequence shown here is derived from an EMBL/GenBank/DDBJ whole genome shotgun (WGS) entry which is preliminary data.</text>
</comment>
<keyword evidence="5" id="KW-0862">Zinc</keyword>
<feature type="region of interest" description="Disordered" evidence="10">
    <location>
        <begin position="768"/>
        <end position="800"/>
    </location>
</feature>
<accession>A0AAD6AKQ7</accession>
<evidence type="ECO:0000256" key="4">
    <source>
        <dbReference type="ARBA" id="ARBA00022771"/>
    </source>
</evidence>
<sequence length="800" mass="90243">MSTRKISDIWMHFVGVNQAQARCQYCKNLISVHGGSTSNMRRHLKTKHPTALLADTQQTTTGTAEAAATTSATASTSTDAGVASTSTQLATATTTAPQAARKRPKQTTMGGFINRPIQPLQQSKVDQALVKMIATDFQPFTIVEDRGFRAYTAALDPSYVLPSRGTISKRMLPNLFEKVRAELQEQIRTAPAVCLTTDCWTSNTTTSYMSVTCHYITDFKLRSNLLDCFVVAESHTSQNLAQELSRVAKEWGIQDKIAACVTDNASNIVKAVNDILKWNHVRCFAHLLNLTVRSSVHQTEIQALILKVKSIAEYVRRSTVASAKLREMQLQMGQVQLRMKQDVATRWNSTYFMMQRAIEIKEPLVSTMALLNPLLPALTPEEWDITKEVCDILKPFEEVTVEMSSERFVTGSKAILMARGLQRIVAHRQRNPSTHEPVKGMVNFLAADLEKRFGQIERVRVLAEATLLDPRFKKHAFVIERNAEETVSRVNQFASLMEARTRATVEKILTLLKVSLSDSDTHESNSGTPSEPGAASEQEVTEQEVTEPEATEPEATEPEVIEHEVTEPEITEQDVVQEDTGPSTIKPTKKSTGPFKCPSCDKQFRLKCWMDRHYRTHSKPHLCSECGKGFVDQRMLIAHSRKHTGEKPYECSDCGTEFAYKSTFKRHMLNHSLKEHSLKETSFHTCSLCEKQFEGLVTFQRHRCCALKKTFNCSLCLETFTCSQSLVDHEQLHPGARYYVCEVCGERFFSTSSLATHRVTHAERRKMLRGARPRYQRPERPEESPEQTHRRKALLLPGVR</sequence>